<dbReference type="Gene3D" id="1.10.340.30">
    <property type="entry name" value="Hypothetical protein, domain 2"/>
    <property type="match status" value="1"/>
</dbReference>
<dbReference type="GO" id="GO:0006289">
    <property type="term" value="P:nucleotide-excision repair"/>
    <property type="evidence" value="ECO:0007669"/>
    <property type="project" value="TreeGrafter"/>
</dbReference>
<dbReference type="GO" id="GO:0140078">
    <property type="term" value="F:class I DNA-(apurinic or apyrimidinic site) endonuclease activity"/>
    <property type="evidence" value="ECO:0007669"/>
    <property type="project" value="UniProtKB-EC"/>
</dbReference>
<keyword evidence="2" id="KW-0227">DNA damage</keyword>
<dbReference type="AlphaFoldDB" id="F5Y9T6"/>
<dbReference type="InterPro" id="IPR011257">
    <property type="entry name" value="DNA_glycosylase"/>
</dbReference>
<evidence type="ECO:0000256" key="3">
    <source>
        <dbReference type="ARBA" id="ARBA00022801"/>
    </source>
</evidence>
<dbReference type="PANTHER" id="PTHR43286:SF1">
    <property type="entry name" value="ENDONUCLEASE III-LIKE PROTEIN 1"/>
    <property type="match status" value="1"/>
</dbReference>
<dbReference type="Gene3D" id="1.10.1670.10">
    <property type="entry name" value="Helix-hairpin-Helix base-excision DNA repair enzymes (C-terminal)"/>
    <property type="match status" value="1"/>
</dbReference>
<dbReference type="SUPFAM" id="SSF48150">
    <property type="entry name" value="DNA-glycosylase"/>
    <property type="match status" value="1"/>
</dbReference>
<reference evidence="10" key="1">
    <citation type="submission" date="2009-12" db="EMBL/GenBank/DDBJ databases">
        <title>Complete sequence of Treponema azotonutricium strain ZAS-9.</title>
        <authorList>
            <person name="Tetu S.G."/>
            <person name="Matson E."/>
            <person name="Ren Q."/>
            <person name="Seshadri R."/>
            <person name="Elbourne L."/>
            <person name="Hassan K.A."/>
            <person name="Durkin A."/>
            <person name="Radune D."/>
            <person name="Mohamoud Y."/>
            <person name="Shay R."/>
            <person name="Jin S."/>
            <person name="Zhang X."/>
            <person name="Lucey K."/>
            <person name="Ballor N.R."/>
            <person name="Ottesen E."/>
            <person name="Rosenthal R."/>
            <person name="Allen A."/>
            <person name="Leadbetter J.R."/>
            <person name="Paulsen I.T."/>
        </authorList>
    </citation>
    <scope>NUCLEOTIDE SEQUENCE [LARGE SCALE GENOMIC DNA]</scope>
    <source>
        <strain evidence="10">ATCC BAA-888 / DSM 13862 / ZAS-9</strain>
    </source>
</reference>
<evidence type="ECO:0000256" key="6">
    <source>
        <dbReference type="ARBA" id="ARBA00023295"/>
    </source>
</evidence>
<accession>F5Y9T6</accession>
<dbReference type="OrthoDB" id="9800977at2"/>
<proteinExistence type="inferred from homology"/>
<dbReference type="KEGG" id="taz:TREAZ_3184"/>
<dbReference type="Pfam" id="PF00730">
    <property type="entry name" value="HhH-GPD"/>
    <property type="match status" value="1"/>
</dbReference>
<evidence type="ECO:0000259" key="8">
    <source>
        <dbReference type="SMART" id="SM00478"/>
    </source>
</evidence>
<keyword evidence="4" id="KW-0234">DNA repair</keyword>
<keyword evidence="9" id="KW-0540">Nuclease</keyword>
<dbReference type="Proteomes" id="UP000009222">
    <property type="component" value="Chromosome"/>
</dbReference>
<dbReference type="GO" id="GO:0003677">
    <property type="term" value="F:DNA binding"/>
    <property type="evidence" value="ECO:0007669"/>
    <property type="project" value="InterPro"/>
</dbReference>
<reference evidence="9 10" key="2">
    <citation type="journal article" date="2011" name="ISME J.">
        <title>RNA-seq reveals cooperative metabolic interactions between two termite-gut spirochete species in co-culture.</title>
        <authorList>
            <person name="Rosenthal A.Z."/>
            <person name="Matson E.G."/>
            <person name="Eldar A."/>
            <person name="Leadbetter J.R."/>
        </authorList>
    </citation>
    <scope>NUCLEOTIDE SEQUENCE [LARGE SCALE GENOMIC DNA]</scope>
    <source>
        <strain evidence="10">ATCC BAA-888 / DSM 13862 / ZAS-9</strain>
    </source>
</reference>
<feature type="region of interest" description="Disordered" evidence="7">
    <location>
        <begin position="35"/>
        <end position="58"/>
    </location>
</feature>
<evidence type="ECO:0000256" key="5">
    <source>
        <dbReference type="ARBA" id="ARBA00023239"/>
    </source>
</evidence>
<dbReference type="InParanoid" id="F5Y9T6"/>
<keyword evidence="10" id="KW-1185">Reference proteome</keyword>
<dbReference type="Pfam" id="PF00633">
    <property type="entry name" value="HHH"/>
    <property type="match status" value="1"/>
</dbReference>
<evidence type="ECO:0000256" key="1">
    <source>
        <dbReference type="ARBA" id="ARBA00008343"/>
    </source>
</evidence>
<dbReference type="InterPro" id="IPR004036">
    <property type="entry name" value="Endonuclease-III-like_CS2"/>
</dbReference>
<keyword evidence="6" id="KW-0326">Glycosidase</keyword>
<evidence type="ECO:0000313" key="10">
    <source>
        <dbReference type="Proteomes" id="UP000009222"/>
    </source>
</evidence>
<dbReference type="FunFam" id="1.10.340.30:FF:000001">
    <property type="entry name" value="Endonuclease III"/>
    <property type="match status" value="1"/>
</dbReference>
<keyword evidence="3" id="KW-0378">Hydrolase</keyword>
<sequence>MKPEWGAVFRILEKWRREHLAASEGSDPSVTALAEEYKKEPGTPRTVLSDREELKERGSPPDKAWAVLVSTILSLRTKDAVTLKTSKSLLEKAPGPKELIGLGEEKTAKLAYPAGFYRTKAANLQKIAVILLTQYGGKVPADMDALLSLPGVGRKTANLVLTEAFDMDGICVDIHVHRISNRMGWVETEVPDKTEAELREILPKRYWKRINALLVLYGQNVCRPVSPFCSRCPLAKHCKRRGVGKAR</sequence>
<feature type="domain" description="HhH-GPD" evidence="8">
    <location>
        <begin position="73"/>
        <end position="220"/>
    </location>
</feature>
<dbReference type="RefSeq" id="WP_015712376.1">
    <property type="nucleotide sequence ID" value="NC_015577.1"/>
</dbReference>
<evidence type="ECO:0000256" key="2">
    <source>
        <dbReference type="ARBA" id="ARBA00022763"/>
    </source>
</evidence>
<dbReference type="GO" id="GO:0000703">
    <property type="term" value="F:oxidized pyrimidine nucleobase lesion DNA N-glycosylase activity"/>
    <property type="evidence" value="ECO:0007669"/>
    <property type="project" value="TreeGrafter"/>
</dbReference>
<dbReference type="STRING" id="545695.TREAZ_3184"/>
<dbReference type="EC" id="4.2.99.18" evidence="9"/>
<dbReference type="HOGENOM" id="CLU_012862_3_4_12"/>
<dbReference type="PANTHER" id="PTHR43286">
    <property type="entry name" value="ENDONUCLEASE III-LIKE PROTEIN 1"/>
    <property type="match status" value="1"/>
</dbReference>
<dbReference type="CDD" id="cd00056">
    <property type="entry name" value="ENDO3c"/>
    <property type="match status" value="1"/>
</dbReference>
<keyword evidence="5 9" id="KW-0456">Lyase</keyword>
<dbReference type="PROSITE" id="PS01155">
    <property type="entry name" value="ENDONUCLEASE_III_2"/>
    <property type="match status" value="1"/>
</dbReference>
<dbReference type="GO" id="GO:0006285">
    <property type="term" value="P:base-excision repair, AP site formation"/>
    <property type="evidence" value="ECO:0007669"/>
    <property type="project" value="TreeGrafter"/>
</dbReference>
<organism evidence="9 10">
    <name type="scientific">Leadbettera azotonutricia (strain ATCC BAA-888 / DSM 13862 / ZAS-9)</name>
    <name type="common">Treponema azotonutricium</name>
    <dbReference type="NCBI Taxonomy" id="545695"/>
    <lineage>
        <taxon>Bacteria</taxon>
        <taxon>Pseudomonadati</taxon>
        <taxon>Spirochaetota</taxon>
        <taxon>Spirochaetia</taxon>
        <taxon>Spirochaetales</taxon>
        <taxon>Breznakiellaceae</taxon>
        <taxon>Leadbettera</taxon>
    </lineage>
</organism>
<evidence type="ECO:0000256" key="7">
    <source>
        <dbReference type="SAM" id="MobiDB-lite"/>
    </source>
</evidence>
<dbReference type="InterPro" id="IPR003265">
    <property type="entry name" value="HhH-GPD_domain"/>
</dbReference>
<keyword evidence="9" id="KW-0255">Endonuclease</keyword>
<gene>
    <name evidence="9" type="ordered locus">TREAZ_3184</name>
</gene>
<dbReference type="EMBL" id="CP001841">
    <property type="protein sequence ID" value="AEF82183.1"/>
    <property type="molecule type" value="Genomic_DNA"/>
</dbReference>
<evidence type="ECO:0000313" key="9">
    <source>
        <dbReference type="EMBL" id="AEF82183.1"/>
    </source>
</evidence>
<dbReference type="InterPro" id="IPR023170">
    <property type="entry name" value="HhH_base_excis_C"/>
</dbReference>
<name>F5Y9T6_LEAAZ</name>
<dbReference type="eggNOG" id="COG0177">
    <property type="taxonomic scope" value="Bacteria"/>
</dbReference>
<comment type="similarity">
    <text evidence="1">Belongs to the Nth/MutY family.</text>
</comment>
<dbReference type="SMART" id="SM00478">
    <property type="entry name" value="ENDO3c"/>
    <property type="match status" value="1"/>
</dbReference>
<dbReference type="InterPro" id="IPR000445">
    <property type="entry name" value="HhH_motif"/>
</dbReference>
<protein>
    <submittedName>
        <fullName evidence="9">Endonuclease III (DNA-(Apurinic or apyrimidinic site)lyase)</fullName>
        <ecNumber evidence="9">4.2.99.18</ecNumber>
    </submittedName>
</protein>
<evidence type="ECO:0000256" key="4">
    <source>
        <dbReference type="ARBA" id="ARBA00023204"/>
    </source>
</evidence>